<dbReference type="Gene3D" id="3.40.50.11350">
    <property type="match status" value="1"/>
</dbReference>
<dbReference type="Proteomes" id="UP000716906">
    <property type="component" value="Unassembled WGS sequence"/>
</dbReference>
<comment type="caution">
    <text evidence="1">The sequence shown here is derived from an EMBL/GenBank/DDBJ whole genome shotgun (WGS) entry which is preliminary data.</text>
</comment>
<organism evidence="1 2">
    <name type="scientific">Faecalicatena fissicatena</name>
    <dbReference type="NCBI Taxonomy" id="290055"/>
    <lineage>
        <taxon>Bacteria</taxon>
        <taxon>Bacillati</taxon>
        <taxon>Bacillota</taxon>
        <taxon>Clostridia</taxon>
        <taxon>Lachnospirales</taxon>
        <taxon>Lachnospiraceae</taxon>
        <taxon>Faecalicatena</taxon>
    </lineage>
</organism>
<reference evidence="1 2" key="1">
    <citation type="journal article" date="2021" name="Sci. Rep.">
        <title>The distribution of antibiotic resistance genes in chicken gut microbiota commensals.</title>
        <authorList>
            <person name="Juricova H."/>
            <person name="Matiasovicova J."/>
            <person name="Kubasova T."/>
            <person name="Cejkova D."/>
            <person name="Rychlik I."/>
        </authorList>
    </citation>
    <scope>NUCLEOTIDE SEQUENCE [LARGE SCALE GENOMIC DNA]</scope>
    <source>
        <strain evidence="1 2">An773</strain>
    </source>
</reference>
<dbReference type="EMBL" id="JACLYY010000001">
    <property type="protein sequence ID" value="MBM6736543.1"/>
    <property type="molecule type" value="Genomic_DNA"/>
</dbReference>
<evidence type="ECO:0000313" key="2">
    <source>
        <dbReference type="Proteomes" id="UP000716906"/>
    </source>
</evidence>
<protein>
    <submittedName>
        <fullName evidence="1">Uncharacterized protein</fullName>
    </submittedName>
</protein>
<keyword evidence="2" id="KW-1185">Reference proteome</keyword>
<proteinExistence type="predicted"/>
<dbReference type="RefSeq" id="WP_033124839.1">
    <property type="nucleotide sequence ID" value="NZ_JACLYY010000001.1"/>
</dbReference>
<sequence>MKLIELYQKKIYPNLQYLFTKFDSVKYRNYVVSLPENFASDISQKYQKVMRICEGEYEYEYFNFCYLNNVLSLVIFCLRSGFLPSIEINHSKSSQIQWTWYFEQPFHIEPTIPCQEEICPRRSASFQPHFEDIYNPEMIKLWGKIYNQCMCFNTSTYSYIQEEYRSLISPYKRVLGIICRGTDYTSLHPPGHPVQPSVQEVISYCQEHMKNTPYDAIYLATEERKIRDAFAAAFPGKILENKRKYYDDIYYSDNSIQYIKDVHFQRENDDYLSGLEYLSSITLLSRCTSLVGGNCTGTMAAVFLNSGRYEHVHIFDYGLYPFKE</sequence>
<gene>
    <name evidence="1" type="ORF">H7U36_00265</name>
</gene>
<name>A0ABS2E4J3_9FIRM</name>
<evidence type="ECO:0000313" key="1">
    <source>
        <dbReference type="EMBL" id="MBM6736543.1"/>
    </source>
</evidence>
<accession>A0ABS2E4J3</accession>